<keyword evidence="2" id="KW-1185">Reference proteome</keyword>
<proteinExistence type="predicted"/>
<dbReference type="Pfam" id="PF07704">
    <property type="entry name" value="PSK_trans_fac"/>
    <property type="match status" value="1"/>
</dbReference>
<evidence type="ECO:0000313" key="1">
    <source>
        <dbReference type="EMBL" id="RZF64551.1"/>
    </source>
</evidence>
<reference evidence="1 2" key="1">
    <citation type="submission" date="2019-02" db="EMBL/GenBank/DDBJ databases">
        <authorList>
            <person name="Li Y."/>
        </authorList>
    </citation>
    <scope>NUCLEOTIDE SEQUENCE [LARGE SCALE GENOMIC DNA]</scope>
    <source>
        <strain evidence="1 2">3-7</strain>
    </source>
</reference>
<organism evidence="1 2">
    <name type="scientific">Sphingomonas populi</name>
    <dbReference type="NCBI Taxonomy" id="2484750"/>
    <lineage>
        <taxon>Bacteria</taxon>
        <taxon>Pseudomonadati</taxon>
        <taxon>Pseudomonadota</taxon>
        <taxon>Alphaproteobacteria</taxon>
        <taxon>Sphingomonadales</taxon>
        <taxon>Sphingomonadaceae</taxon>
        <taxon>Sphingomonas</taxon>
    </lineage>
</organism>
<name>A0A4Q6XX59_9SPHN</name>
<accession>A0A4Q6XX59</accession>
<dbReference type="EMBL" id="SGIS01000013">
    <property type="protein sequence ID" value="RZF64551.1"/>
    <property type="molecule type" value="Genomic_DNA"/>
</dbReference>
<dbReference type="OrthoDB" id="495439at2"/>
<protein>
    <recommendedName>
        <fullName evidence="3">Transcription factor</fullName>
    </recommendedName>
</protein>
<comment type="caution">
    <text evidence="1">The sequence shown here is derived from an EMBL/GenBank/DDBJ whole genome shotgun (WGS) entry which is preliminary data.</text>
</comment>
<sequence>MPRAATIHANLRRQQFLIVVEKHRPEVELATQLNIKSPEARRLAEALAEESGQSITQVVTDALRQRLTAVRRERARTPDAMRKRELQFYDIVEGSRERWRGGMTAKDYDDLLYDEHGLPR</sequence>
<evidence type="ECO:0008006" key="3">
    <source>
        <dbReference type="Google" id="ProtNLM"/>
    </source>
</evidence>
<dbReference type="InterPro" id="IPR011660">
    <property type="entry name" value="VapB-like"/>
</dbReference>
<dbReference type="Proteomes" id="UP000292085">
    <property type="component" value="Unassembled WGS sequence"/>
</dbReference>
<dbReference type="AlphaFoldDB" id="A0A4Q6XX59"/>
<evidence type="ECO:0000313" key="2">
    <source>
        <dbReference type="Proteomes" id="UP000292085"/>
    </source>
</evidence>
<gene>
    <name evidence="1" type="ORF">EWE75_10295</name>
</gene>